<reference evidence="2" key="2">
    <citation type="submission" date="2022-01" db="EMBL/GenBank/DDBJ databases">
        <authorList>
            <person name="Yamashiro T."/>
            <person name="Shiraishi A."/>
            <person name="Satake H."/>
            <person name="Nakayama K."/>
        </authorList>
    </citation>
    <scope>NUCLEOTIDE SEQUENCE</scope>
</reference>
<reference evidence="2" key="1">
    <citation type="journal article" date="2022" name="Int. J. Mol. Sci.">
        <title>Draft Genome of Tanacetum Coccineum: Genomic Comparison of Closely Related Tanacetum-Family Plants.</title>
        <authorList>
            <person name="Yamashiro T."/>
            <person name="Shiraishi A."/>
            <person name="Nakayama K."/>
            <person name="Satake H."/>
        </authorList>
    </citation>
    <scope>NUCLEOTIDE SEQUENCE</scope>
</reference>
<sequence length="78" mass="8685">MADYSQKWHDGSFNSNIDNSNNTEGIAAIVSKLDSLGRDMKKLKENVYAIQVGFSDDERQETKREEVSTAVATLNTTT</sequence>
<evidence type="ECO:0000313" key="3">
    <source>
        <dbReference type="Proteomes" id="UP001151760"/>
    </source>
</evidence>
<feature type="region of interest" description="Disordered" evidence="1">
    <location>
        <begin position="1"/>
        <end position="21"/>
    </location>
</feature>
<feature type="compositionally biased region" description="Polar residues" evidence="1">
    <location>
        <begin position="12"/>
        <end position="21"/>
    </location>
</feature>
<name>A0ABQ5GW37_9ASTR</name>
<evidence type="ECO:0000256" key="1">
    <source>
        <dbReference type="SAM" id="MobiDB-lite"/>
    </source>
</evidence>
<keyword evidence="3" id="KW-1185">Reference proteome</keyword>
<proteinExistence type="predicted"/>
<comment type="caution">
    <text evidence="2">The sequence shown here is derived from an EMBL/GenBank/DDBJ whole genome shotgun (WGS) entry which is preliminary data.</text>
</comment>
<dbReference type="EMBL" id="BQNB010018907">
    <property type="protein sequence ID" value="GJT79534.1"/>
    <property type="molecule type" value="Genomic_DNA"/>
</dbReference>
<feature type="compositionally biased region" description="Basic and acidic residues" evidence="1">
    <location>
        <begin position="1"/>
        <end position="10"/>
    </location>
</feature>
<evidence type="ECO:0000313" key="2">
    <source>
        <dbReference type="EMBL" id="GJT79534.1"/>
    </source>
</evidence>
<organism evidence="2 3">
    <name type="scientific">Tanacetum coccineum</name>
    <dbReference type="NCBI Taxonomy" id="301880"/>
    <lineage>
        <taxon>Eukaryota</taxon>
        <taxon>Viridiplantae</taxon>
        <taxon>Streptophyta</taxon>
        <taxon>Embryophyta</taxon>
        <taxon>Tracheophyta</taxon>
        <taxon>Spermatophyta</taxon>
        <taxon>Magnoliopsida</taxon>
        <taxon>eudicotyledons</taxon>
        <taxon>Gunneridae</taxon>
        <taxon>Pentapetalae</taxon>
        <taxon>asterids</taxon>
        <taxon>campanulids</taxon>
        <taxon>Asterales</taxon>
        <taxon>Asteraceae</taxon>
        <taxon>Asteroideae</taxon>
        <taxon>Anthemideae</taxon>
        <taxon>Anthemidinae</taxon>
        <taxon>Tanacetum</taxon>
    </lineage>
</organism>
<accession>A0ABQ5GW37</accession>
<gene>
    <name evidence="2" type="ORF">Tco_1053876</name>
</gene>
<dbReference type="Proteomes" id="UP001151760">
    <property type="component" value="Unassembled WGS sequence"/>
</dbReference>
<protein>
    <submittedName>
        <fullName evidence="2">Uncharacterized protein</fullName>
    </submittedName>
</protein>
<feature type="compositionally biased region" description="Basic and acidic residues" evidence="1">
    <location>
        <begin position="58"/>
        <end position="67"/>
    </location>
</feature>
<feature type="region of interest" description="Disordered" evidence="1">
    <location>
        <begin position="58"/>
        <end position="78"/>
    </location>
</feature>